<evidence type="ECO:0000256" key="5">
    <source>
        <dbReference type="ARBA" id="ARBA00023284"/>
    </source>
</evidence>
<dbReference type="PROSITE" id="PS51352">
    <property type="entry name" value="THIOREDOXIN_2"/>
    <property type="match status" value="1"/>
</dbReference>
<dbReference type="PANTHER" id="PTHR45663:SF11">
    <property type="entry name" value="GEO12009P1"/>
    <property type="match status" value="1"/>
</dbReference>
<dbReference type="PIRSF" id="PIRSF000077">
    <property type="entry name" value="Thioredoxin"/>
    <property type="match status" value="1"/>
</dbReference>
<proteinExistence type="inferred from homology"/>
<keyword evidence="4" id="KW-1015">Disulfide bond</keyword>
<dbReference type="Gene3D" id="3.40.30.10">
    <property type="entry name" value="Glutaredoxin"/>
    <property type="match status" value="1"/>
</dbReference>
<keyword evidence="9" id="KW-1185">Reference proteome</keyword>
<dbReference type="PROSITE" id="PS00194">
    <property type="entry name" value="THIOREDOXIN_1"/>
    <property type="match status" value="1"/>
</dbReference>
<evidence type="ECO:0000256" key="2">
    <source>
        <dbReference type="ARBA" id="ARBA00022448"/>
    </source>
</evidence>
<keyword evidence="5" id="KW-0676">Redox-active center</keyword>
<name>A0ABT1AXL4_9FLAO</name>
<evidence type="ECO:0000256" key="6">
    <source>
        <dbReference type="NCBIfam" id="TIGR01068"/>
    </source>
</evidence>
<feature type="domain" description="Thioredoxin" evidence="7">
    <location>
        <begin position="1"/>
        <end position="99"/>
    </location>
</feature>
<keyword evidence="3" id="KW-0249">Electron transport</keyword>
<evidence type="ECO:0000256" key="4">
    <source>
        <dbReference type="ARBA" id="ARBA00023157"/>
    </source>
</evidence>
<dbReference type="Proteomes" id="UP001206312">
    <property type="component" value="Unassembled WGS sequence"/>
</dbReference>
<dbReference type="NCBIfam" id="TIGR01068">
    <property type="entry name" value="thioredoxin"/>
    <property type="match status" value="1"/>
</dbReference>
<accession>A0ABT1AXL4</accession>
<dbReference type="SUPFAM" id="SSF52833">
    <property type="entry name" value="Thioredoxin-like"/>
    <property type="match status" value="1"/>
</dbReference>
<protein>
    <recommendedName>
        <fullName evidence="6">Thioredoxin</fullName>
    </recommendedName>
</protein>
<reference evidence="8 9" key="1">
    <citation type="submission" date="2022-06" db="EMBL/GenBank/DDBJ databases">
        <authorList>
            <person name="Xuan X."/>
        </authorList>
    </citation>
    <scope>NUCLEOTIDE SEQUENCE [LARGE SCALE GENOMIC DNA]</scope>
    <source>
        <strain evidence="8 9">2V75</strain>
    </source>
</reference>
<dbReference type="Pfam" id="PF00085">
    <property type="entry name" value="Thioredoxin"/>
    <property type="match status" value="1"/>
</dbReference>
<gene>
    <name evidence="8" type="primary">trxA</name>
    <name evidence="8" type="ORF">NG653_03680</name>
</gene>
<keyword evidence="2" id="KW-0813">Transport</keyword>
<dbReference type="PANTHER" id="PTHR45663">
    <property type="entry name" value="GEO12009P1"/>
    <property type="match status" value="1"/>
</dbReference>
<dbReference type="PRINTS" id="PR00421">
    <property type="entry name" value="THIOREDOXIN"/>
</dbReference>
<evidence type="ECO:0000256" key="3">
    <source>
        <dbReference type="ARBA" id="ARBA00022982"/>
    </source>
</evidence>
<evidence type="ECO:0000259" key="7">
    <source>
        <dbReference type="PROSITE" id="PS51352"/>
    </source>
</evidence>
<dbReference type="CDD" id="cd02947">
    <property type="entry name" value="TRX_family"/>
    <property type="match status" value="1"/>
</dbReference>
<evidence type="ECO:0000313" key="9">
    <source>
        <dbReference type="Proteomes" id="UP001206312"/>
    </source>
</evidence>
<dbReference type="InterPro" id="IPR036249">
    <property type="entry name" value="Thioredoxin-like_sf"/>
</dbReference>
<dbReference type="InterPro" id="IPR005746">
    <property type="entry name" value="Thioredoxin"/>
</dbReference>
<dbReference type="InterPro" id="IPR013766">
    <property type="entry name" value="Thioredoxin_domain"/>
</dbReference>
<evidence type="ECO:0000256" key="1">
    <source>
        <dbReference type="ARBA" id="ARBA00008987"/>
    </source>
</evidence>
<dbReference type="EMBL" id="JAMXIB010000002">
    <property type="protein sequence ID" value="MCO5723943.1"/>
    <property type="molecule type" value="Genomic_DNA"/>
</dbReference>
<comment type="similarity">
    <text evidence="1">Belongs to the thioredoxin family.</text>
</comment>
<sequence>MKGSFNTIIQSETPVLIDFYADWCAPCKMLAPILKDVKEELGDRLKVLKIDVDRNSAIAGRFQVRGVPTMVLFKEGKALWRQSGVLPKDAILDAINPFL</sequence>
<dbReference type="InterPro" id="IPR017937">
    <property type="entry name" value="Thioredoxin_CS"/>
</dbReference>
<comment type="caution">
    <text evidence="8">The sequence shown here is derived from an EMBL/GenBank/DDBJ whole genome shotgun (WGS) entry which is preliminary data.</text>
</comment>
<organism evidence="8 9">
    <name type="scientific">Robiginitalea marina</name>
    <dbReference type="NCBI Taxonomy" id="2954105"/>
    <lineage>
        <taxon>Bacteria</taxon>
        <taxon>Pseudomonadati</taxon>
        <taxon>Bacteroidota</taxon>
        <taxon>Flavobacteriia</taxon>
        <taxon>Flavobacteriales</taxon>
        <taxon>Flavobacteriaceae</taxon>
        <taxon>Robiginitalea</taxon>
    </lineage>
</organism>
<dbReference type="RefSeq" id="WP_252740317.1">
    <property type="nucleotide sequence ID" value="NZ_JAMXIB010000002.1"/>
</dbReference>
<evidence type="ECO:0000313" key="8">
    <source>
        <dbReference type="EMBL" id="MCO5723943.1"/>
    </source>
</evidence>